<dbReference type="RefSeq" id="WP_344911834.1">
    <property type="nucleotide sequence ID" value="NZ_BAAAYO010000010.1"/>
</dbReference>
<evidence type="ECO:0000259" key="1">
    <source>
        <dbReference type="Pfam" id="PF01636"/>
    </source>
</evidence>
<dbReference type="Gene3D" id="3.90.1200.10">
    <property type="match status" value="1"/>
</dbReference>
<dbReference type="SUPFAM" id="SSF56112">
    <property type="entry name" value="Protein kinase-like (PK-like)"/>
    <property type="match status" value="1"/>
</dbReference>
<evidence type="ECO:0000313" key="2">
    <source>
        <dbReference type="EMBL" id="MFB9751392.1"/>
    </source>
</evidence>
<accession>A0ABV5VSX5</accession>
<dbReference type="InterPro" id="IPR011009">
    <property type="entry name" value="Kinase-like_dom_sf"/>
</dbReference>
<sequence>MVDLKKEKLVAHLRAKYPELAAETFRIVDSGRQNLIIVVGERIVFRFPLTSDLSSLRLEQRILPQLAERLPLPIPKLLYSSEPAEPAVYVGYPLVPGQSLEGGKLAALDERTQEALARQIAGFLTALHLFDDDPITRVDTGSFQTSWRKNWGGYYRSLETLLFPRIGRREQLWIMEVFYRYLYPPGHFEFRPCLIHGDFKNDHILYDPAAGKLTGIIDFGQLKMGDPAYDYHDLCITYGEPFSRAVLRYYKGPSDPTFLSRCMTFYANLLKFSSMMGAVQNNDWVKFNNRLEWLKKQAKDARK</sequence>
<proteinExistence type="predicted"/>
<dbReference type="InterPro" id="IPR002575">
    <property type="entry name" value="Aminoglycoside_PTrfase"/>
</dbReference>
<reference evidence="2 3" key="1">
    <citation type="submission" date="2024-09" db="EMBL/GenBank/DDBJ databases">
        <authorList>
            <person name="Sun Q."/>
            <person name="Mori K."/>
        </authorList>
    </citation>
    <scope>NUCLEOTIDE SEQUENCE [LARGE SCALE GENOMIC DNA]</scope>
    <source>
        <strain evidence="2 3">JCM 12520</strain>
    </source>
</reference>
<dbReference type="InterPro" id="IPR051678">
    <property type="entry name" value="AGP_Transferase"/>
</dbReference>
<dbReference type="Gene3D" id="3.30.200.20">
    <property type="entry name" value="Phosphorylase Kinase, domain 1"/>
    <property type="match status" value="1"/>
</dbReference>
<dbReference type="PANTHER" id="PTHR21310">
    <property type="entry name" value="AMINOGLYCOSIDE PHOSPHOTRANSFERASE-RELATED-RELATED"/>
    <property type="match status" value="1"/>
</dbReference>
<protein>
    <submittedName>
        <fullName evidence="2">Phosphotransferase family protein</fullName>
    </submittedName>
</protein>
<dbReference type="PIRSF" id="PIRSF000707">
    <property type="entry name" value="Hygromycin-B_kinase"/>
    <property type="match status" value="1"/>
</dbReference>
<dbReference type="Proteomes" id="UP001589619">
    <property type="component" value="Unassembled WGS sequence"/>
</dbReference>
<organism evidence="2 3">
    <name type="scientific">Paenibacillus hodogayensis</name>
    <dbReference type="NCBI Taxonomy" id="279208"/>
    <lineage>
        <taxon>Bacteria</taxon>
        <taxon>Bacillati</taxon>
        <taxon>Bacillota</taxon>
        <taxon>Bacilli</taxon>
        <taxon>Bacillales</taxon>
        <taxon>Paenibacillaceae</taxon>
        <taxon>Paenibacillus</taxon>
    </lineage>
</organism>
<dbReference type="Pfam" id="PF01636">
    <property type="entry name" value="APH"/>
    <property type="match status" value="1"/>
</dbReference>
<comment type="caution">
    <text evidence="2">The sequence shown here is derived from an EMBL/GenBank/DDBJ whole genome shotgun (WGS) entry which is preliminary data.</text>
</comment>
<name>A0ABV5VSX5_9BACL</name>
<keyword evidence="3" id="KW-1185">Reference proteome</keyword>
<dbReference type="InterPro" id="IPR016259">
    <property type="entry name" value="Hygromycin-B_Kinase"/>
</dbReference>
<feature type="domain" description="Aminoglycoside phosphotransferase" evidence="1">
    <location>
        <begin position="26"/>
        <end position="250"/>
    </location>
</feature>
<gene>
    <name evidence="2" type="ORF">ACFFNY_07415</name>
</gene>
<dbReference type="EMBL" id="JBHMAG010000007">
    <property type="protein sequence ID" value="MFB9751392.1"/>
    <property type="molecule type" value="Genomic_DNA"/>
</dbReference>
<dbReference type="PANTHER" id="PTHR21310:SF15">
    <property type="entry name" value="AMINOGLYCOSIDE PHOSPHOTRANSFERASE DOMAIN-CONTAINING PROTEIN"/>
    <property type="match status" value="1"/>
</dbReference>
<evidence type="ECO:0000313" key="3">
    <source>
        <dbReference type="Proteomes" id="UP001589619"/>
    </source>
</evidence>